<accession>A0A1R3KYY3</accession>
<name>A0A1R3KYY3_9ROSI</name>
<reference evidence="3" key="1">
    <citation type="submission" date="2013-09" db="EMBL/GenBank/DDBJ databases">
        <title>Corchorus olitorius genome sequencing.</title>
        <authorList>
            <person name="Alam M."/>
            <person name="Haque M.S."/>
            <person name="Islam M.S."/>
            <person name="Emdad E.M."/>
            <person name="Islam M.M."/>
            <person name="Ahmed B."/>
            <person name="Halim A."/>
            <person name="Hossen Q.M.M."/>
            <person name="Hossain M.Z."/>
            <person name="Ahmed R."/>
            <person name="Khan M.M."/>
            <person name="Islam R."/>
            <person name="Rashid M.M."/>
            <person name="Khan S.A."/>
            <person name="Rahman M.S."/>
            <person name="Alam M."/>
            <person name="Yahiya A.S."/>
            <person name="Khan M.S."/>
            <person name="Azam M.S."/>
            <person name="Haque T."/>
            <person name="Lashkar M.Z.H."/>
            <person name="Akhand A.I."/>
            <person name="Morshed G."/>
            <person name="Roy S."/>
            <person name="Uddin K.S."/>
            <person name="Rabeya T."/>
            <person name="Hossain A.S."/>
            <person name="Chowdhury A."/>
            <person name="Snigdha A.R."/>
            <person name="Mortoza M.S."/>
            <person name="Matin S.A."/>
            <person name="Hoque S.M.E."/>
            <person name="Islam M.K."/>
            <person name="Roy D.K."/>
            <person name="Haider R."/>
            <person name="Moosa M.M."/>
            <person name="Elias S.M."/>
            <person name="Hasan A.M."/>
            <person name="Jahan S."/>
            <person name="Shafiuddin M."/>
            <person name="Mahmood N."/>
            <person name="Shommy N.S."/>
        </authorList>
    </citation>
    <scope>NUCLEOTIDE SEQUENCE [LARGE SCALE GENOMIC DNA]</scope>
    <source>
        <strain evidence="3">cv. O-4</strain>
    </source>
</reference>
<evidence type="ECO:0000256" key="1">
    <source>
        <dbReference type="SAM" id="MobiDB-lite"/>
    </source>
</evidence>
<dbReference type="AlphaFoldDB" id="A0A1R3KYY3"/>
<keyword evidence="3" id="KW-1185">Reference proteome</keyword>
<proteinExistence type="predicted"/>
<protein>
    <submittedName>
        <fullName evidence="2">Uncharacterized protein</fullName>
    </submittedName>
</protein>
<dbReference type="EMBL" id="AWUE01009692">
    <property type="protein sequence ID" value="OMP12229.1"/>
    <property type="molecule type" value="Genomic_DNA"/>
</dbReference>
<comment type="caution">
    <text evidence="2">The sequence shown here is derived from an EMBL/GenBank/DDBJ whole genome shotgun (WGS) entry which is preliminary data.</text>
</comment>
<evidence type="ECO:0000313" key="3">
    <source>
        <dbReference type="Proteomes" id="UP000187203"/>
    </source>
</evidence>
<evidence type="ECO:0000313" key="2">
    <source>
        <dbReference type="EMBL" id="OMP12229.1"/>
    </source>
</evidence>
<feature type="region of interest" description="Disordered" evidence="1">
    <location>
        <begin position="1"/>
        <end position="28"/>
    </location>
</feature>
<organism evidence="2 3">
    <name type="scientific">Corchorus olitorius</name>
    <dbReference type="NCBI Taxonomy" id="93759"/>
    <lineage>
        <taxon>Eukaryota</taxon>
        <taxon>Viridiplantae</taxon>
        <taxon>Streptophyta</taxon>
        <taxon>Embryophyta</taxon>
        <taxon>Tracheophyta</taxon>
        <taxon>Spermatophyta</taxon>
        <taxon>Magnoliopsida</taxon>
        <taxon>eudicotyledons</taxon>
        <taxon>Gunneridae</taxon>
        <taxon>Pentapetalae</taxon>
        <taxon>rosids</taxon>
        <taxon>malvids</taxon>
        <taxon>Malvales</taxon>
        <taxon>Malvaceae</taxon>
        <taxon>Grewioideae</taxon>
        <taxon>Apeibeae</taxon>
        <taxon>Corchorus</taxon>
    </lineage>
</organism>
<sequence length="68" mass="7436">MKENTNPRPISTKIHGKIPPTKSNHKLPVKLTGTVSGGLNNGGMNGLKTELLEVKCLQSFFNIRYGND</sequence>
<gene>
    <name evidence="2" type="ORF">COLO4_03386</name>
</gene>
<dbReference type="Proteomes" id="UP000187203">
    <property type="component" value="Unassembled WGS sequence"/>
</dbReference>